<dbReference type="Proteomes" id="UP000322887">
    <property type="component" value="Chromosome"/>
</dbReference>
<reference evidence="1 2" key="1">
    <citation type="submission" date="2019-08" db="EMBL/GenBank/DDBJ databases">
        <title>Deep-cultivation of Planctomycetes and their phenomic and genomic characterization uncovers novel biology.</title>
        <authorList>
            <person name="Wiegand S."/>
            <person name="Jogler M."/>
            <person name="Boedeker C."/>
            <person name="Pinto D."/>
            <person name="Vollmers J."/>
            <person name="Rivas-Marin E."/>
            <person name="Kohn T."/>
            <person name="Peeters S.H."/>
            <person name="Heuer A."/>
            <person name="Rast P."/>
            <person name="Oberbeckmann S."/>
            <person name="Bunk B."/>
            <person name="Jeske O."/>
            <person name="Meyerdierks A."/>
            <person name="Storesund J.E."/>
            <person name="Kallscheuer N."/>
            <person name="Luecker S."/>
            <person name="Lage O.M."/>
            <person name="Pohl T."/>
            <person name="Merkel B.J."/>
            <person name="Hornburger P."/>
            <person name="Mueller R.-W."/>
            <person name="Bruemmer F."/>
            <person name="Labrenz M."/>
            <person name="Spormann A.M."/>
            <person name="Op den Camp H."/>
            <person name="Overmann J."/>
            <person name="Amann R."/>
            <person name="Jetten M.S.M."/>
            <person name="Mascher T."/>
            <person name="Medema M.H."/>
            <person name="Devos D.P."/>
            <person name="Kaster A.-K."/>
            <person name="Ovreas L."/>
            <person name="Rohde M."/>
            <person name="Galperin M.Y."/>
            <person name="Jogler C."/>
        </authorList>
    </citation>
    <scope>NUCLEOTIDE SEQUENCE [LARGE SCALE GENOMIC DNA]</scope>
    <source>
        <strain evidence="1 2">DSM 8797</strain>
    </source>
</reference>
<proteinExistence type="predicted"/>
<sequence length="75" mass="8402">MSDAGQDCPAYIPIHAYRVREVKHELSISYETAQMPTRELCLRALTKAKTRESLTIISQNLVAESLPLGRVAPVY</sequence>
<protein>
    <submittedName>
        <fullName evidence="1">Uncharacterized protein</fullName>
    </submittedName>
</protein>
<evidence type="ECO:0000313" key="1">
    <source>
        <dbReference type="EMBL" id="QEG18449.1"/>
    </source>
</evidence>
<gene>
    <name evidence="1" type="ORF">GmarT_43380</name>
</gene>
<name>A0ABX5YRP8_9PLAN</name>
<keyword evidence="2" id="KW-1185">Reference proteome</keyword>
<dbReference type="EMBL" id="CP042910">
    <property type="protein sequence ID" value="QEG18449.1"/>
    <property type="molecule type" value="Genomic_DNA"/>
</dbReference>
<organism evidence="1 2">
    <name type="scientific">Gimesia maris</name>
    <dbReference type="NCBI Taxonomy" id="122"/>
    <lineage>
        <taxon>Bacteria</taxon>
        <taxon>Pseudomonadati</taxon>
        <taxon>Planctomycetota</taxon>
        <taxon>Planctomycetia</taxon>
        <taxon>Planctomycetales</taxon>
        <taxon>Planctomycetaceae</taxon>
        <taxon>Gimesia</taxon>
    </lineage>
</organism>
<accession>A0ABX5YRP8</accession>
<evidence type="ECO:0000313" key="2">
    <source>
        <dbReference type="Proteomes" id="UP000322887"/>
    </source>
</evidence>